<evidence type="ECO:0000313" key="4">
    <source>
        <dbReference type="Proteomes" id="UP000186216"/>
    </source>
</evidence>
<reference evidence="2 4" key="1">
    <citation type="submission" date="2017-01" db="EMBL/GenBank/DDBJ databases">
        <authorList>
            <person name="Varghese N."/>
            <person name="Submissions S."/>
        </authorList>
    </citation>
    <scope>NUCLEOTIDE SEQUENCE [LARGE SCALE GENOMIC DNA]</scope>
    <source>
        <strain evidence="2 4">DSM 18447</strain>
    </source>
</reference>
<evidence type="ECO:0000313" key="3">
    <source>
        <dbReference type="EMBL" id="WCR02917.1"/>
    </source>
</evidence>
<dbReference type="RefSeq" id="WP_076527271.1">
    <property type="nucleotide sequence ID" value="NZ_CP067140.1"/>
</dbReference>
<evidence type="ECO:0000256" key="1">
    <source>
        <dbReference type="SAM" id="MobiDB-lite"/>
    </source>
</evidence>
<dbReference type="Proteomes" id="UP001215549">
    <property type="component" value="Chromosome"/>
</dbReference>
<reference evidence="3 5" key="2">
    <citation type="submission" date="2021-01" db="EMBL/GenBank/DDBJ databases">
        <title>Biogeographic distribution of Paracoccus.</title>
        <authorList>
            <person name="Hollensteiner J."/>
            <person name="Leineberger J."/>
            <person name="Brinkhoff T."/>
            <person name="Daniel R."/>
        </authorList>
    </citation>
    <scope>NUCLEOTIDE SEQUENCE [LARGE SCALE GENOMIC DNA]</scope>
    <source>
        <strain evidence="3 5">DSM 18447</strain>
    </source>
</reference>
<accession>A0AA45W6L3</accession>
<dbReference type="Proteomes" id="UP000186216">
    <property type="component" value="Unassembled WGS sequence"/>
</dbReference>
<evidence type="ECO:0000313" key="5">
    <source>
        <dbReference type="Proteomes" id="UP001215549"/>
    </source>
</evidence>
<feature type="region of interest" description="Disordered" evidence="1">
    <location>
        <begin position="243"/>
        <end position="271"/>
    </location>
</feature>
<dbReference type="AlphaFoldDB" id="A0AA45W6L3"/>
<organism evidence="2 4">
    <name type="scientific">Paracoccus saliphilus</name>
    <dbReference type="NCBI Taxonomy" id="405559"/>
    <lineage>
        <taxon>Bacteria</taxon>
        <taxon>Pseudomonadati</taxon>
        <taxon>Pseudomonadota</taxon>
        <taxon>Alphaproteobacteria</taxon>
        <taxon>Rhodobacterales</taxon>
        <taxon>Paracoccaceae</taxon>
        <taxon>Paracoccus</taxon>
    </lineage>
</organism>
<name>A0AA45W6L3_9RHOB</name>
<proteinExistence type="predicted"/>
<feature type="compositionally biased region" description="Low complexity" evidence="1">
    <location>
        <begin position="253"/>
        <end position="267"/>
    </location>
</feature>
<dbReference type="EMBL" id="CP067140">
    <property type="protein sequence ID" value="WCR02917.1"/>
    <property type="molecule type" value="Genomic_DNA"/>
</dbReference>
<keyword evidence="5" id="KW-1185">Reference proteome</keyword>
<protein>
    <submittedName>
        <fullName evidence="2">Uncharacterized protein</fullName>
    </submittedName>
</protein>
<evidence type="ECO:0000313" key="2">
    <source>
        <dbReference type="EMBL" id="SIT02987.1"/>
    </source>
</evidence>
<dbReference type="EMBL" id="FTOU01000013">
    <property type="protein sequence ID" value="SIT02987.1"/>
    <property type="molecule type" value="Genomic_DNA"/>
</dbReference>
<gene>
    <name evidence="3" type="ORF">JHX88_19235</name>
    <name evidence="2" type="ORF">SAMN05421772_11313</name>
</gene>
<sequence length="290" mass="31793">MSKPYAGTPAAKLIADHVHYLKHRKTQSDIAVESGFRNSNFVSMLKSGANNVPICRAPGLARALEVDPALLMRLSLEQSIGPAAAKAVLSVFRTPVSKNELLWLNEIRDSSDHNDPHMTAKGRATIRGISENARGYFHVTSHPASIGKWEDLTANERDWIVFIWIISCGQDPAVNPDRVRRLRTLQMIRTCDRAKWSPEIRARAMRAGKLWLAVAGGTTGTEGPPNPQLCKSGKRATWALPMTIDSNRDPAMDSVRSSHSSGRDSPGSPHPFSGTLIWSSSFLSHQAADI</sequence>